<accession>A0A5J5BLX3</accession>
<evidence type="ECO:0000259" key="2">
    <source>
        <dbReference type="Pfam" id="PF15072"/>
    </source>
</evidence>
<dbReference type="EMBL" id="CM018035">
    <property type="protein sequence ID" value="KAA8542827.1"/>
    <property type="molecule type" value="Genomic_DNA"/>
</dbReference>
<feature type="compositionally biased region" description="Low complexity" evidence="1">
    <location>
        <begin position="56"/>
        <end position="71"/>
    </location>
</feature>
<dbReference type="InterPro" id="IPR058570">
    <property type="entry name" value="HROB_OB"/>
</dbReference>
<feature type="region of interest" description="Disordered" evidence="1">
    <location>
        <begin position="22"/>
        <end position="84"/>
    </location>
</feature>
<evidence type="ECO:0000313" key="4">
    <source>
        <dbReference type="Proteomes" id="UP000325577"/>
    </source>
</evidence>
<dbReference type="PANTHER" id="PTHR14523:SF1">
    <property type="entry name" value="HOMOLOGOUS RECOMBINATION OB-FOLD PROTEIN"/>
    <property type="match status" value="1"/>
</dbReference>
<reference evidence="3 4" key="1">
    <citation type="submission" date="2019-09" db="EMBL/GenBank/DDBJ databases">
        <title>A chromosome-level genome assembly of the Chinese tupelo Nyssa sinensis.</title>
        <authorList>
            <person name="Yang X."/>
            <person name="Kang M."/>
            <person name="Yang Y."/>
            <person name="Xiong H."/>
            <person name="Wang M."/>
            <person name="Zhang Z."/>
            <person name="Wang Z."/>
            <person name="Wu H."/>
            <person name="Ma T."/>
            <person name="Liu J."/>
            <person name="Xi Z."/>
        </authorList>
    </citation>
    <scope>NUCLEOTIDE SEQUENCE [LARGE SCALE GENOMIC DNA]</scope>
    <source>
        <strain evidence="3">J267</strain>
        <tissue evidence="3">Leaf</tissue>
    </source>
</reference>
<dbReference type="InterPro" id="IPR028045">
    <property type="entry name" value="HROB"/>
</dbReference>
<dbReference type="AlphaFoldDB" id="A0A5J5BLX3"/>
<dbReference type="Proteomes" id="UP000325577">
    <property type="component" value="Linkage Group LG12"/>
</dbReference>
<feature type="region of interest" description="Disordered" evidence="1">
    <location>
        <begin position="333"/>
        <end position="356"/>
    </location>
</feature>
<organism evidence="3 4">
    <name type="scientific">Nyssa sinensis</name>
    <dbReference type="NCBI Taxonomy" id="561372"/>
    <lineage>
        <taxon>Eukaryota</taxon>
        <taxon>Viridiplantae</taxon>
        <taxon>Streptophyta</taxon>
        <taxon>Embryophyta</taxon>
        <taxon>Tracheophyta</taxon>
        <taxon>Spermatophyta</taxon>
        <taxon>Magnoliopsida</taxon>
        <taxon>eudicotyledons</taxon>
        <taxon>Gunneridae</taxon>
        <taxon>Pentapetalae</taxon>
        <taxon>asterids</taxon>
        <taxon>Cornales</taxon>
        <taxon>Nyssaceae</taxon>
        <taxon>Nyssa</taxon>
    </lineage>
</organism>
<evidence type="ECO:0000256" key="1">
    <source>
        <dbReference type="SAM" id="MobiDB-lite"/>
    </source>
</evidence>
<dbReference type="GO" id="GO:0000725">
    <property type="term" value="P:recombinational repair"/>
    <property type="evidence" value="ECO:0007669"/>
    <property type="project" value="InterPro"/>
</dbReference>
<sequence length="470" mass="51977">MPVPLFRQGDYQIREIALQSEKMEPWESLDVDDSDLPSLLRPCKRQHQAPNQTNISSSQPILQPSSRLSLPQPTPKTPDSQHSLRRLDHPLTSAASPRLIPGPAGAVQAAMLRKTRDNHNSCRGSCGEDPPIPTQEYIRRAVEDGSDEDDGDFKRNPWLCALEFFRQQGMLDGVLPSTSLSSIKKCLNIGQVDQVVGVIKSCTPNGLGGLMMTLKDRTGTIGASIHHKVLSGGEFGKDISVGSVLILQKVAVFAPSQSAHYLNITLSNVVKVICKDSGPPLKQTYPASAIKYTVLNTECRTERGMPQKAFSQDMERTEGIIDKIRQYANVRSAHNDKQKEKGNSFPASSHCSRGSNKNHYAAVEEPLSVRKDASKEAIEKSVRIDIVDDHQMALDGIDKWPKVANQSCSIQQSNGAANTVENNNNEETRRINGVQRQRQPLTLRNSLPEWTDEQLNELFAMDCEDDGSMF</sequence>
<evidence type="ECO:0000313" key="3">
    <source>
        <dbReference type="EMBL" id="KAA8542827.1"/>
    </source>
</evidence>
<feature type="domain" description="Homologous recombination OB-fold protein OB-fold" evidence="2">
    <location>
        <begin position="191"/>
        <end position="275"/>
    </location>
</feature>
<feature type="compositionally biased region" description="Polar residues" evidence="1">
    <location>
        <begin position="345"/>
        <end position="356"/>
    </location>
</feature>
<keyword evidence="4" id="KW-1185">Reference proteome</keyword>
<proteinExistence type="predicted"/>
<dbReference type="OrthoDB" id="550780at2759"/>
<name>A0A5J5BLX3_9ASTE</name>
<gene>
    <name evidence="3" type="ORF">F0562_023979</name>
</gene>
<feature type="compositionally biased region" description="Basic and acidic residues" evidence="1">
    <location>
        <begin position="333"/>
        <end position="342"/>
    </location>
</feature>
<dbReference type="Pfam" id="PF15072">
    <property type="entry name" value="HROB"/>
    <property type="match status" value="1"/>
</dbReference>
<dbReference type="PANTHER" id="PTHR14523">
    <property type="entry name" value="UNCHARACTERIZED PROTEIN C17ORF53 HOMOLOG"/>
    <property type="match status" value="1"/>
</dbReference>
<protein>
    <recommendedName>
        <fullName evidence="2">Homologous recombination OB-fold protein OB-fold domain-containing protein</fullName>
    </recommendedName>
</protein>